<dbReference type="STRING" id="283737.SAMN05660453_1290"/>
<dbReference type="RefSeq" id="WP_091503152.1">
    <property type="nucleotide sequence ID" value="NZ_FOLI01000007.1"/>
</dbReference>
<keyword evidence="1" id="KW-0472">Membrane</keyword>
<proteinExistence type="predicted"/>
<feature type="transmembrane region" description="Helical" evidence="1">
    <location>
        <begin position="28"/>
        <end position="49"/>
    </location>
</feature>
<organism evidence="2 3">
    <name type="scientific">Fructobacillus durionis</name>
    <dbReference type="NCBI Taxonomy" id="283737"/>
    <lineage>
        <taxon>Bacteria</taxon>
        <taxon>Bacillati</taxon>
        <taxon>Bacillota</taxon>
        <taxon>Bacilli</taxon>
        <taxon>Lactobacillales</taxon>
        <taxon>Lactobacillaceae</taxon>
        <taxon>Fructobacillus</taxon>
    </lineage>
</organism>
<keyword evidence="3" id="KW-1185">Reference proteome</keyword>
<protein>
    <recommendedName>
        <fullName evidence="4">DUF4811 domain-containing protein</fullName>
    </recommendedName>
</protein>
<dbReference type="Pfam" id="PF16069">
    <property type="entry name" value="DUF4811"/>
    <property type="match status" value="1"/>
</dbReference>
<dbReference type="InterPro" id="IPR032083">
    <property type="entry name" value="DUF4811"/>
</dbReference>
<gene>
    <name evidence="2" type="ORF">SAMN05660453_1290</name>
</gene>
<evidence type="ECO:0000256" key="1">
    <source>
        <dbReference type="SAM" id="Phobius"/>
    </source>
</evidence>
<keyword evidence="1" id="KW-1133">Transmembrane helix</keyword>
<dbReference type="Proteomes" id="UP000199376">
    <property type="component" value="Unassembled WGS sequence"/>
</dbReference>
<evidence type="ECO:0000313" key="2">
    <source>
        <dbReference type="EMBL" id="SFC19596.1"/>
    </source>
</evidence>
<evidence type="ECO:0000313" key="3">
    <source>
        <dbReference type="Proteomes" id="UP000199376"/>
    </source>
</evidence>
<sequence length="222" mass="24572">MIIILFILFVILAFLSLMLIKNRAVRVISTLVSFVLVALSIVLIVANAHDHYGMDVKAKTAKTQIYSAQDQNTYGVLAYQPVGTSGREKAFVYKAKADAKKTTVAKPDLKTSTQIQNVDGNQAFQVTTTKEYVYKNDFYKFLFGWAGNNHDVKSKVVTYQVPATWIALSAQDGAKLKAVLSAKVSDPDFISWMKQNKETAATDPDQAARDAVSYYKNILANS</sequence>
<accession>A0A1I1H751</accession>
<name>A0A1I1H751_9LACO</name>
<dbReference type="AlphaFoldDB" id="A0A1I1H751"/>
<evidence type="ECO:0008006" key="4">
    <source>
        <dbReference type="Google" id="ProtNLM"/>
    </source>
</evidence>
<reference evidence="2 3" key="1">
    <citation type="submission" date="2016-10" db="EMBL/GenBank/DDBJ databases">
        <authorList>
            <person name="de Groot N.N."/>
        </authorList>
    </citation>
    <scope>NUCLEOTIDE SEQUENCE [LARGE SCALE GENOMIC DNA]</scope>
    <source>
        <strain evidence="2 3">DSM 19113</strain>
    </source>
</reference>
<keyword evidence="1" id="KW-0812">Transmembrane</keyword>
<dbReference type="EMBL" id="FOLI01000007">
    <property type="protein sequence ID" value="SFC19596.1"/>
    <property type="molecule type" value="Genomic_DNA"/>
</dbReference>
<dbReference type="OrthoDB" id="2249491at2"/>